<organism evidence="1">
    <name type="scientific">marine metagenome</name>
    <dbReference type="NCBI Taxonomy" id="408172"/>
    <lineage>
        <taxon>unclassified sequences</taxon>
        <taxon>metagenomes</taxon>
        <taxon>ecological metagenomes</taxon>
    </lineage>
</organism>
<proteinExistence type="predicted"/>
<name>A0A381ZQL4_9ZZZZ</name>
<dbReference type="EMBL" id="UINC01022114">
    <property type="protein sequence ID" value="SVA91067.1"/>
    <property type="molecule type" value="Genomic_DNA"/>
</dbReference>
<evidence type="ECO:0000313" key="1">
    <source>
        <dbReference type="EMBL" id="SVA91067.1"/>
    </source>
</evidence>
<protein>
    <submittedName>
        <fullName evidence="1">Uncharacterized protein</fullName>
    </submittedName>
</protein>
<accession>A0A381ZQL4</accession>
<feature type="non-terminal residue" evidence="1">
    <location>
        <position position="48"/>
    </location>
</feature>
<sequence length="48" mass="5641">MKVCHDHNLNYALDGERLFGIRVSLDSSDPFSRLLGADWEQFHWYETA</sequence>
<gene>
    <name evidence="1" type="ORF">METZ01_LOCUS143921</name>
</gene>
<reference evidence="1" key="1">
    <citation type="submission" date="2018-05" db="EMBL/GenBank/DDBJ databases">
        <authorList>
            <person name="Lanie J.A."/>
            <person name="Ng W.-L."/>
            <person name="Kazmierczak K.M."/>
            <person name="Andrzejewski T.M."/>
            <person name="Davidsen T.M."/>
            <person name="Wayne K.J."/>
            <person name="Tettelin H."/>
            <person name="Glass J.I."/>
            <person name="Rusch D."/>
            <person name="Podicherti R."/>
            <person name="Tsui H.-C.T."/>
            <person name="Winkler M.E."/>
        </authorList>
    </citation>
    <scope>NUCLEOTIDE SEQUENCE</scope>
</reference>
<dbReference type="AlphaFoldDB" id="A0A381ZQL4"/>